<gene>
    <name evidence="1" type="ORF">S06H3_06593</name>
</gene>
<accession>X1JI43</accession>
<proteinExistence type="predicted"/>
<organism evidence="1">
    <name type="scientific">marine sediment metagenome</name>
    <dbReference type="NCBI Taxonomy" id="412755"/>
    <lineage>
        <taxon>unclassified sequences</taxon>
        <taxon>metagenomes</taxon>
        <taxon>ecological metagenomes</taxon>
    </lineage>
</organism>
<sequence length="228" mass="27436">MLKNFDGNPEGKLMLFYDQVAKYLGIYEGWDRIAYRRQIIKVLRKLEKKYKLIKFEPQHAKEATITLLNYEDPTKVYEYPEELHFALPDDYFDFGWNRILSFRAKFCYLISLAYSNISDTKPFWSKSLVTITEQFGGISKDVIYKGMNELRRKKLIEVKYDVLTGRPYKKRLPKMYKILMLYDPEELRLKLKEIEKKYGKKEYNKARKYARIVFEENSPEVIEDIILK</sequence>
<protein>
    <recommendedName>
        <fullName evidence="2">Bacteriophage lambda Replication protein O N-terminal domain-containing protein</fullName>
    </recommendedName>
</protein>
<dbReference type="EMBL" id="BARV01002577">
    <property type="protein sequence ID" value="GAH93717.1"/>
    <property type="molecule type" value="Genomic_DNA"/>
</dbReference>
<name>X1JI43_9ZZZZ</name>
<evidence type="ECO:0000313" key="1">
    <source>
        <dbReference type="EMBL" id="GAH93717.1"/>
    </source>
</evidence>
<comment type="caution">
    <text evidence="1">The sequence shown here is derived from an EMBL/GenBank/DDBJ whole genome shotgun (WGS) entry which is preliminary data.</text>
</comment>
<evidence type="ECO:0008006" key="2">
    <source>
        <dbReference type="Google" id="ProtNLM"/>
    </source>
</evidence>
<feature type="non-terminal residue" evidence="1">
    <location>
        <position position="228"/>
    </location>
</feature>
<reference evidence="1" key="1">
    <citation type="journal article" date="2014" name="Front. Microbiol.">
        <title>High frequency of phylogenetically diverse reductive dehalogenase-homologous genes in deep subseafloor sedimentary metagenomes.</title>
        <authorList>
            <person name="Kawai M."/>
            <person name="Futagami T."/>
            <person name="Toyoda A."/>
            <person name="Takaki Y."/>
            <person name="Nishi S."/>
            <person name="Hori S."/>
            <person name="Arai W."/>
            <person name="Tsubouchi T."/>
            <person name="Morono Y."/>
            <person name="Uchiyama I."/>
            <person name="Ito T."/>
            <person name="Fujiyama A."/>
            <person name="Inagaki F."/>
            <person name="Takami H."/>
        </authorList>
    </citation>
    <scope>NUCLEOTIDE SEQUENCE</scope>
    <source>
        <strain evidence="1">Expedition CK06-06</strain>
    </source>
</reference>
<dbReference type="AlphaFoldDB" id="X1JI43"/>